<dbReference type="GeneID" id="97141582"/>
<dbReference type="EMBL" id="CP080764">
    <property type="protein sequence ID" value="QYY44355.1"/>
    <property type="molecule type" value="Genomic_DNA"/>
</dbReference>
<evidence type="ECO:0000313" key="3">
    <source>
        <dbReference type="EMBL" id="SDH07745.1"/>
    </source>
</evidence>
<evidence type="ECO:0000313" key="5">
    <source>
        <dbReference type="Proteomes" id="UP000826616"/>
    </source>
</evidence>
<keyword evidence="1" id="KW-0472">Membrane</keyword>
<dbReference type="RefSeq" id="WP_091260331.1">
    <property type="nucleotide sequence ID" value="NZ_CP080764.1"/>
</dbReference>
<evidence type="ECO:0000313" key="4">
    <source>
        <dbReference type="Proteomes" id="UP000198956"/>
    </source>
</evidence>
<feature type="transmembrane region" description="Helical" evidence="1">
    <location>
        <begin position="12"/>
        <end position="38"/>
    </location>
</feature>
<dbReference type="AlphaFoldDB" id="A0A1G7ZGL7"/>
<protein>
    <submittedName>
        <fullName evidence="3">Uncharacterized protein</fullName>
    </submittedName>
</protein>
<sequence length="81" mass="9051">MTPINMGLLMGAVPFFISCFLNLFQIVSFVIGLILIPLGFRIELGYFSVGAGILVTSFFGIVITIIIHDFNYKKRSETYNP</sequence>
<evidence type="ECO:0000313" key="2">
    <source>
        <dbReference type="EMBL" id="QYY44355.1"/>
    </source>
</evidence>
<keyword evidence="1" id="KW-0812">Transmembrane</keyword>
<dbReference type="EMBL" id="FNDE01000010">
    <property type="protein sequence ID" value="SDH07745.1"/>
    <property type="molecule type" value="Genomic_DNA"/>
</dbReference>
<name>A0A1G7ZGL7_ANETH</name>
<accession>A0A1G7ZGL7</accession>
<reference evidence="2 5" key="2">
    <citation type="submission" date="2021-08" db="EMBL/GenBank/DDBJ databases">
        <title>Complete genome sequence of the strain Aneurinibacillus thermoaerophilus CCM 8960.</title>
        <authorList>
            <person name="Musilova J."/>
            <person name="Kourilova X."/>
            <person name="Pernicova I."/>
            <person name="Bezdicek M."/>
            <person name="Lengerova M."/>
            <person name="Obruca S."/>
            <person name="Sedlar K."/>
        </authorList>
    </citation>
    <scope>NUCLEOTIDE SEQUENCE [LARGE SCALE GENOMIC DNA]</scope>
    <source>
        <strain evidence="2 5">CCM 8960</strain>
    </source>
</reference>
<keyword evidence="1" id="KW-1133">Transmembrane helix</keyword>
<dbReference type="Proteomes" id="UP000826616">
    <property type="component" value="Chromosome"/>
</dbReference>
<reference evidence="3 4" key="1">
    <citation type="submission" date="2016-10" db="EMBL/GenBank/DDBJ databases">
        <authorList>
            <person name="de Groot N.N."/>
        </authorList>
    </citation>
    <scope>NUCLEOTIDE SEQUENCE [LARGE SCALE GENOMIC DNA]</scope>
    <source>
        <strain evidence="3 4">L 420-91</strain>
    </source>
</reference>
<evidence type="ECO:0000256" key="1">
    <source>
        <dbReference type="SAM" id="Phobius"/>
    </source>
</evidence>
<proteinExistence type="predicted"/>
<organism evidence="3 4">
    <name type="scientific">Aneurinibacillus thermoaerophilus</name>
    <dbReference type="NCBI Taxonomy" id="143495"/>
    <lineage>
        <taxon>Bacteria</taxon>
        <taxon>Bacillati</taxon>
        <taxon>Bacillota</taxon>
        <taxon>Bacilli</taxon>
        <taxon>Bacillales</taxon>
        <taxon>Paenibacillaceae</taxon>
        <taxon>Aneurinibacillus group</taxon>
        <taxon>Aneurinibacillus</taxon>
    </lineage>
</organism>
<gene>
    <name evidence="2" type="ORF">K3F53_09400</name>
    <name evidence="3" type="ORF">SAMN04489735_101087</name>
</gene>
<dbReference type="Proteomes" id="UP000198956">
    <property type="component" value="Unassembled WGS sequence"/>
</dbReference>
<feature type="transmembrane region" description="Helical" evidence="1">
    <location>
        <begin position="44"/>
        <end position="67"/>
    </location>
</feature>
<keyword evidence="5" id="KW-1185">Reference proteome</keyword>